<gene>
    <name evidence="3" type="ORF">CNMCM6805_004364</name>
</gene>
<feature type="chain" id="PRO_5044155017" description="WD-like domain-containing protein" evidence="1">
    <location>
        <begin position="21"/>
        <end position="181"/>
    </location>
</feature>
<keyword evidence="1" id="KW-0732">Signal</keyword>
<feature type="domain" description="WD-like" evidence="2">
    <location>
        <begin position="72"/>
        <end position="181"/>
    </location>
</feature>
<protein>
    <recommendedName>
        <fullName evidence="2">WD-like domain-containing protein</fullName>
    </recommendedName>
</protein>
<dbReference type="EMBL" id="JAAAPX010000231">
    <property type="protein sequence ID" value="KAF4226587.1"/>
    <property type="molecule type" value="Genomic_DNA"/>
</dbReference>
<evidence type="ECO:0000259" key="2">
    <source>
        <dbReference type="Pfam" id="PF20493"/>
    </source>
</evidence>
<reference evidence="3" key="2">
    <citation type="submission" date="2020-04" db="EMBL/GenBank/DDBJ databases">
        <authorList>
            <person name="Santos R.A.C."/>
            <person name="Steenwyk J.L."/>
            <person name="Rivero-Menendez O."/>
            <person name="Mead M.E."/>
            <person name="Silva L.P."/>
            <person name="Bastos R.W."/>
            <person name="Alastruey-Izquierdo A."/>
            <person name="Goldman G.H."/>
            <person name="Rokas A."/>
        </authorList>
    </citation>
    <scope>NUCLEOTIDE SEQUENCE</scope>
    <source>
        <strain evidence="3">CNM-CM6805</strain>
    </source>
</reference>
<proteinExistence type="predicted"/>
<evidence type="ECO:0000313" key="4">
    <source>
        <dbReference type="Proteomes" id="UP000653565"/>
    </source>
</evidence>
<evidence type="ECO:0000313" key="3">
    <source>
        <dbReference type="EMBL" id="KAF4226587.1"/>
    </source>
</evidence>
<dbReference type="Proteomes" id="UP000653565">
    <property type="component" value="Unassembled WGS sequence"/>
</dbReference>
<keyword evidence="4" id="KW-1185">Reference proteome</keyword>
<dbReference type="InterPro" id="IPR046925">
    <property type="entry name" value="WD-like_fungi"/>
</dbReference>
<dbReference type="OrthoDB" id="3705032at2759"/>
<sequence>MHFNNMILMLVSVLALGVVASPVPEQNAARGWVEHYRETGKSGGTLIYYGPQDGAQTDESEVNSLEQRSCGSTSKAPACDSSHGARNGNCNALVADLYDNSDIAVDVKPRQICYQGDSGKNTFCCVSWHNAIPGLKKGDLAPYASAILNKCTQNGISGKNSKVWVHNKCTHVCLSNRGTHC</sequence>
<name>A0A8H4GR47_9EURO</name>
<comment type="caution">
    <text evidence="3">The sequence shown here is derived from an EMBL/GenBank/DDBJ whole genome shotgun (WGS) entry which is preliminary data.</text>
</comment>
<accession>A0A8H4GR47</accession>
<dbReference type="Pfam" id="PF20493">
    <property type="entry name" value="WD-like_fungi"/>
    <property type="match status" value="1"/>
</dbReference>
<reference evidence="3" key="1">
    <citation type="journal article" date="2020" name="bioRxiv">
        <title>Genomic and phenotypic heterogeneity of clinical isolates of the human pathogens Aspergillus fumigatus, Aspergillus lentulus and Aspergillus fumigatiaffinis.</title>
        <authorList>
            <person name="dos Santos R.A.C."/>
            <person name="Steenwyk J.L."/>
            <person name="Rivero-Menendez O."/>
            <person name="Mead M.E."/>
            <person name="Silva L.P."/>
            <person name="Bastos R.W."/>
            <person name="Alastruey-Izquierdo A."/>
            <person name="Goldman G.H."/>
            <person name="Rokas A."/>
        </authorList>
    </citation>
    <scope>NUCLEOTIDE SEQUENCE</scope>
    <source>
        <strain evidence="3">CNM-CM6805</strain>
    </source>
</reference>
<organism evidence="3 4">
    <name type="scientific">Aspergillus fumigatiaffinis</name>
    <dbReference type="NCBI Taxonomy" id="340414"/>
    <lineage>
        <taxon>Eukaryota</taxon>
        <taxon>Fungi</taxon>
        <taxon>Dikarya</taxon>
        <taxon>Ascomycota</taxon>
        <taxon>Pezizomycotina</taxon>
        <taxon>Eurotiomycetes</taxon>
        <taxon>Eurotiomycetidae</taxon>
        <taxon>Eurotiales</taxon>
        <taxon>Aspergillaceae</taxon>
        <taxon>Aspergillus</taxon>
        <taxon>Aspergillus subgen. Fumigati</taxon>
    </lineage>
</organism>
<dbReference type="AlphaFoldDB" id="A0A8H4GR47"/>
<evidence type="ECO:0000256" key="1">
    <source>
        <dbReference type="SAM" id="SignalP"/>
    </source>
</evidence>
<feature type="signal peptide" evidence="1">
    <location>
        <begin position="1"/>
        <end position="20"/>
    </location>
</feature>